<comment type="caution">
    <text evidence="6">The sequence shown here is derived from an EMBL/GenBank/DDBJ whole genome shotgun (WGS) entry which is preliminary data.</text>
</comment>
<dbReference type="InterPro" id="IPR017900">
    <property type="entry name" value="4Fe4S_Fe_S_CS"/>
</dbReference>
<dbReference type="SMART" id="SM00382">
    <property type="entry name" value="AAA"/>
    <property type="match status" value="2"/>
</dbReference>
<dbReference type="InterPro" id="IPR017896">
    <property type="entry name" value="4Fe4S_Fe-S-bd"/>
</dbReference>
<reference evidence="6" key="1">
    <citation type="journal article" date="2020" name="mSystems">
        <title>Genome- and Community-Level Interaction Insights into Carbon Utilization and Element Cycling Functions of Hydrothermarchaeota in Hydrothermal Sediment.</title>
        <authorList>
            <person name="Zhou Z."/>
            <person name="Liu Y."/>
            <person name="Xu W."/>
            <person name="Pan J."/>
            <person name="Luo Z.H."/>
            <person name="Li M."/>
        </authorList>
    </citation>
    <scope>NUCLEOTIDE SEQUENCE [LARGE SCALE GENOMIC DNA]</scope>
    <source>
        <strain evidence="7">SpSt-1073</strain>
        <strain evidence="6">SpSt-613</strain>
        <strain evidence="5">SpSt-669</strain>
    </source>
</reference>
<dbReference type="Gene3D" id="3.40.50.300">
    <property type="entry name" value="P-loop containing nucleotide triphosphate hydrolases"/>
    <property type="match status" value="2"/>
</dbReference>
<dbReference type="Pfam" id="PF00037">
    <property type="entry name" value="Fer4"/>
    <property type="match status" value="1"/>
</dbReference>
<accession>A0A7C4E067</accession>
<dbReference type="InterPro" id="IPR013283">
    <property type="entry name" value="RLI1"/>
</dbReference>
<feature type="domain" description="ABC transporter" evidence="3">
    <location>
        <begin position="340"/>
        <end position="557"/>
    </location>
</feature>
<dbReference type="SUPFAM" id="SSF54862">
    <property type="entry name" value="4Fe-4S ferredoxins"/>
    <property type="match status" value="1"/>
</dbReference>
<dbReference type="PROSITE" id="PS00211">
    <property type="entry name" value="ABC_TRANSPORTER_1"/>
    <property type="match status" value="2"/>
</dbReference>
<dbReference type="PROSITE" id="PS51379">
    <property type="entry name" value="4FE4S_FER_2"/>
    <property type="match status" value="1"/>
</dbReference>
<dbReference type="PRINTS" id="PR01868">
    <property type="entry name" value="ABCEFAMILY"/>
</dbReference>
<feature type="domain" description="ABC transporter" evidence="3">
    <location>
        <begin position="77"/>
        <end position="314"/>
    </location>
</feature>
<evidence type="ECO:0000259" key="4">
    <source>
        <dbReference type="PROSITE" id="PS51379"/>
    </source>
</evidence>
<organism evidence="6">
    <name type="scientific">Caldiarchaeum subterraneum</name>
    <dbReference type="NCBI Taxonomy" id="311458"/>
    <lineage>
        <taxon>Archaea</taxon>
        <taxon>Nitrososphaerota</taxon>
        <taxon>Candidatus Caldarchaeales</taxon>
        <taxon>Candidatus Caldarchaeaceae</taxon>
        <taxon>Candidatus Caldarchaeum</taxon>
    </lineage>
</organism>
<evidence type="ECO:0000259" key="3">
    <source>
        <dbReference type="PROSITE" id="PS50893"/>
    </source>
</evidence>
<dbReference type="InterPro" id="IPR017871">
    <property type="entry name" value="ABC_transporter-like_CS"/>
</dbReference>
<keyword evidence="2" id="KW-0067">ATP-binding</keyword>
<dbReference type="PROSITE" id="PS50893">
    <property type="entry name" value="ABC_TRANSPORTER_2"/>
    <property type="match status" value="2"/>
</dbReference>
<dbReference type="InterPro" id="IPR027417">
    <property type="entry name" value="P-loop_NTPase"/>
</dbReference>
<dbReference type="InterPro" id="IPR003593">
    <property type="entry name" value="AAA+_ATPase"/>
</dbReference>
<gene>
    <name evidence="7" type="ORF">ENM30_04485</name>
    <name evidence="6" type="ORF">ENT82_04255</name>
    <name evidence="5" type="ORF">ENU43_02175</name>
</gene>
<protein>
    <submittedName>
        <fullName evidence="6">Ribosome biogenesis/translation initiation ATPase RLI</fullName>
    </submittedName>
</protein>
<dbReference type="Pfam" id="PF00005">
    <property type="entry name" value="ABC_tran"/>
    <property type="match status" value="2"/>
</dbReference>
<proteinExistence type="predicted"/>
<dbReference type="GO" id="GO:0016491">
    <property type="term" value="F:oxidoreductase activity"/>
    <property type="evidence" value="ECO:0007669"/>
    <property type="project" value="UniProtKB-ARBA"/>
</dbReference>
<evidence type="ECO:0000313" key="7">
    <source>
        <dbReference type="EMBL" id="HHN52552.1"/>
    </source>
</evidence>
<dbReference type="InterPro" id="IPR007209">
    <property type="entry name" value="RNaseL-inhib-like_metal-bd_dom"/>
</dbReference>
<dbReference type="EMBL" id="DRXG01000099">
    <property type="protein sequence ID" value="HHN52552.1"/>
    <property type="molecule type" value="Genomic_DNA"/>
</dbReference>
<evidence type="ECO:0000256" key="1">
    <source>
        <dbReference type="ARBA" id="ARBA00022741"/>
    </source>
</evidence>
<evidence type="ECO:0000313" key="5">
    <source>
        <dbReference type="EMBL" id="HGL40462.1"/>
    </source>
</evidence>
<evidence type="ECO:0000313" key="6">
    <source>
        <dbReference type="EMBL" id="HGN90325.1"/>
    </source>
</evidence>
<sequence length="595" mass="67110">MVSDHRVAVLDRDRCDSKKCGNWPCITYCPPVRNNIEAIKMGEDGFPIISETLCISCGICVKKCPFEAITIINLPTELRKDVAHHYGVNKFKLFRLPYPEAGKIVGLLGKNGIGKSTALKILAGQLVPNFGILDRPVTWEEASRFFRGSLIQEHLSSISKGKSRVSYKPQNIAEIPKVVSGTVKQVLSRLGDSAAVEDVMEKLELTKLSDRDIRFLSGGELQRLAIAACLLRKADTYILDEPSSFLDIRQRLRMVEAVRSAVHDEVKIVVADHDLAVLDYFSDTIFLFYGEPSVYGVVAGPYGVREGINIFIEGYIPDENMRFRSERIDFQVKPPTREQTSSEKLVWPSFTKTFEGFRLEVEEGWVYRGEVLGIVGPNGIGKTTFASIIAGVQETDQGFSFDPKAVSYKPQYPQADDRTVEEHLREAAGQEYDTSLYQSLILRPFSLEKLLEKNMKELSGGELQKVVVAECLSRKADIYVLDEPSAFLDVEERYHMAKILKRLALEKKVYVLLVEHDFTVLDFASSALMVFSGEAGVSGHGHSPTDLRTGFNMFLEQMDISFRRDQTTKRPRINKRDSQLHRLQKKMGEYYYLSA</sequence>
<dbReference type="EMBL" id="DTCM01000025">
    <property type="protein sequence ID" value="HGL40462.1"/>
    <property type="molecule type" value="Genomic_DNA"/>
</dbReference>
<name>A0A7C4E067_CALS0</name>
<dbReference type="NCBIfam" id="NF009945">
    <property type="entry name" value="PRK13409.1"/>
    <property type="match status" value="1"/>
</dbReference>
<dbReference type="PANTHER" id="PTHR19248">
    <property type="entry name" value="ATP-BINDING TRANSPORT PROTEIN-RELATED"/>
    <property type="match status" value="1"/>
</dbReference>
<dbReference type="GO" id="GO:0005524">
    <property type="term" value="F:ATP binding"/>
    <property type="evidence" value="ECO:0007669"/>
    <property type="project" value="UniProtKB-KW"/>
</dbReference>
<keyword evidence="1" id="KW-0547">Nucleotide-binding</keyword>
<dbReference type="FunFam" id="3.40.50.300:FF:001546">
    <property type="entry name" value="RNase L inhibitor homolog"/>
    <property type="match status" value="1"/>
</dbReference>
<dbReference type="PROSITE" id="PS00198">
    <property type="entry name" value="4FE4S_FER_1"/>
    <property type="match status" value="1"/>
</dbReference>
<dbReference type="SUPFAM" id="SSF52540">
    <property type="entry name" value="P-loop containing nucleoside triphosphate hydrolases"/>
    <property type="match status" value="2"/>
</dbReference>
<dbReference type="AlphaFoldDB" id="A0A7C4E067"/>
<evidence type="ECO:0000256" key="2">
    <source>
        <dbReference type="ARBA" id="ARBA00022840"/>
    </source>
</evidence>
<dbReference type="EMBL" id="DTAD01000041">
    <property type="protein sequence ID" value="HGN90325.1"/>
    <property type="molecule type" value="Genomic_DNA"/>
</dbReference>
<dbReference type="Pfam" id="PF04068">
    <property type="entry name" value="Fer4_RLI"/>
    <property type="match status" value="1"/>
</dbReference>
<feature type="domain" description="4Fe-4S ferredoxin-type" evidence="4">
    <location>
        <begin position="45"/>
        <end position="74"/>
    </location>
</feature>
<dbReference type="InterPro" id="IPR003439">
    <property type="entry name" value="ABC_transporter-like_ATP-bd"/>
</dbReference>
<dbReference type="GO" id="GO:0016887">
    <property type="term" value="F:ATP hydrolysis activity"/>
    <property type="evidence" value="ECO:0007669"/>
    <property type="project" value="InterPro"/>
</dbReference>